<proteinExistence type="inferred from homology"/>
<accession>A0A367PLM0</accession>
<dbReference type="Pfam" id="PF03401">
    <property type="entry name" value="TctC"/>
    <property type="match status" value="1"/>
</dbReference>
<comment type="caution">
    <text evidence="3">The sequence shown here is derived from an EMBL/GenBank/DDBJ whole genome shotgun (WGS) entry which is preliminary data.</text>
</comment>
<dbReference type="Gene3D" id="3.40.190.150">
    <property type="entry name" value="Bordetella uptake gene, domain 1"/>
    <property type="match status" value="1"/>
</dbReference>
<dbReference type="SUPFAM" id="SSF53850">
    <property type="entry name" value="Periplasmic binding protein-like II"/>
    <property type="match status" value="1"/>
</dbReference>
<dbReference type="PANTHER" id="PTHR42928">
    <property type="entry name" value="TRICARBOXYLATE-BINDING PROTEIN"/>
    <property type="match status" value="1"/>
</dbReference>
<gene>
    <name evidence="3" type="ORF">DDK22_13665</name>
</gene>
<evidence type="ECO:0000256" key="2">
    <source>
        <dbReference type="SAM" id="SignalP"/>
    </source>
</evidence>
<protein>
    <submittedName>
        <fullName evidence="3">Tripartite tricarboxylate transporter substrate binding protein</fullName>
    </submittedName>
</protein>
<dbReference type="InterPro" id="IPR005064">
    <property type="entry name" value="BUG"/>
</dbReference>
<dbReference type="Gene3D" id="3.40.190.10">
    <property type="entry name" value="Periplasmic binding protein-like II"/>
    <property type="match status" value="1"/>
</dbReference>
<dbReference type="EMBL" id="QDHA01000033">
    <property type="protein sequence ID" value="RCJ07935.1"/>
    <property type="molecule type" value="Genomic_DNA"/>
</dbReference>
<reference evidence="3 4" key="1">
    <citation type="submission" date="2018-04" db="EMBL/GenBank/DDBJ databases">
        <title>Cupriavidus necator CR12 genome sequencing and assembly.</title>
        <authorList>
            <person name="Ben Fekih I."/>
            <person name="Mazhar H.S."/>
            <person name="Bello S.K."/>
            <person name="Rensing C."/>
        </authorList>
    </citation>
    <scope>NUCLEOTIDE SEQUENCE [LARGE SCALE GENOMIC DNA]</scope>
    <source>
        <strain evidence="3 4">CR12</strain>
    </source>
</reference>
<evidence type="ECO:0000256" key="1">
    <source>
        <dbReference type="ARBA" id="ARBA00006987"/>
    </source>
</evidence>
<evidence type="ECO:0000313" key="4">
    <source>
        <dbReference type="Proteomes" id="UP000253501"/>
    </source>
</evidence>
<comment type="similarity">
    <text evidence="1">Belongs to the UPF0065 (bug) family.</text>
</comment>
<name>A0A367PLM0_CUPNE</name>
<dbReference type="CDD" id="cd07012">
    <property type="entry name" value="PBP2_Bug_TTT"/>
    <property type="match status" value="1"/>
</dbReference>
<feature type="chain" id="PRO_5016934892" evidence="2">
    <location>
        <begin position="25"/>
        <end position="323"/>
    </location>
</feature>
<keyword evidence="2" id="KW-0732">Signal</keyword>
<sequence>MAIVRRVFQVAVVAALFASGAAFAQKETGKLIVGYPSGQSVDVVARILAHRLGPAIGRLLIVENMPGQSGSLALAAVARMPADGSVMTLSASAALAGNPFLYRNLRYDTAKDFEPIGLVYDAPLLLMVNSALPIHSLKELIAYVKANAGKVNYSSPGNGSVSHLAMSELLRRTGMEMTHVPYAGSAKSLTDLAAGEVQVAFDAVAGAQPYLASGKVRAIAVSSRERLTTLPSVPTVAESGVGMDDFDMVPWVGLLAPAGTPKPVVDKVSAELARIVQSPELSQRIAALGGRPRSSTAAEFRTFLRGEMGRWAAVVKASGARVE</sequence>
<dbReference type="PANTHER" id="PTHR42928:SF5">
    <property type="entry name" value="BLR1237 PROTEIN"/>
    <property type="match status" value="1"/>
</dbReference>
<dbReference type="AlphaFoldDB" id="A0A367PLM0"/>
<organism evidence="3 4">
    <name type="scientific">Cupriavidus necator</name>
    <name type="common">Alcaligenes eutrophus</name>
    <name type="synonym">Ralstonia eutropha</name>
    <dbReference type="NCBI Taxonomy" id="106590"/>
    <lineage>
        <taxon>Bacteria</taxon>
        <taxon>Pseudomonadati</taxon>
        <taxon>Pseudomonadota</taxon>
        <taxon>Betaproteobacteria</taxon>
        <taxon>Burkholderiales</taxon>
        <taxon>Burkholderiaceae</taxon>
        <taxon>Cupriavidus</taxon>
    </lineage>
</organism>
<dbReference type="Proteomes" id="UP000253501">
    <property type="component" value="Unassembled WGS sequence"/>
</dbReference>
<feature type="signal peptide" evidence="2">
    <location>
        <begin position="1"/>
        <end position="24"/>
    </location>
</feature>
<dbReference type="InterPro" id="IPR042100">
    <property type="entry name" value="Bug_dom1"/>
</dbReference>
<evidence type="ECO:0000313" key="3">
    <source>
        <dbReference type="EMBL" id="RCJ07935.1"/>
    </source>
</evidence>
<dbReference type="PIRSF" id="PIRSF017082">
    <property type="entry name" value="YflP"/>
    <property type="match status" value="1"/>
</dbReference>
<dbReference type="RefSeq" id="WP_114132390.1">
    <property type="nucleotide sequence ID" value="NZ_CAXUOZ020000001.1"/>
</dbReference>